<dbReference type="Gene3D" id="1.20.120.980">
    <property type="entry name" value="Serine carboxypeptidase S28, SKS domain"/>
    <property type="match status" value="1"/>
</dbReference>
<keyword evidence="3" id="KW-0732">Signal</keyword>
<evidence type="ECO:0000256" key="1">
    <source>
        <dbReference type="ARBA" id="ARBA00011079"/>
    </source>
</evidence>
<comment type="similarity">
    <text evidence="1">Belongs to the peptidase S28 family.</text>
</comment>
<dbReference type="GO" id="GO:0008239">
    <property type="term" value="F:dipeptidyl-peptidase activity"/>
    <property type="evidence" value="ECO:0007669"/>
    <property type="project" value="TreeGrafter"/>
</dbReference>
<reference evidence="6" key="1">
    <citation type="submission" date="2012-09" db="EMBL/GenBank/DDBJ databases">
        <authorList>
            <person name="Martin A.A."/>
        </authorList>
    </citation>
    <scope>NUCLEOTIDE SEQUENCE</scope>
</reference>
<dbReference type="PANTHER" id="PTHR11010">
    <property type="entry name" value="PROTEASE S28 PRO-X CARBOXYPEPTIDASE-RELATED"/>
    <property type="match status" value="1"/>
</dbReference>
<reference evidence="7" key="2">
    <citation type="submission" date="2016-04" db="UniProtKB">
        <authorList>
            <consortium name="WormBaseParasite"/>
        </authorList>
    </citation>
    <scope>IDENTIFICATION</scope>
</reference>
<protein>
    <submittedName>
        <fullName evidence="7">Peptidase_S9 domain-containing protein</fullName>
    </submittedName>
</protein>
<evidence type="ECO:0000256" key="4">
    <source>
        <dbReference type="ARBA" id="ARBA00022801"/>
    </source>
</evidence>
<dbReference type="GO" id="GO:0070008">
    <property type="term" value="F:serine-type exopeptidase activity"/>
    <property type="evidence" value="ECO:0007669"/>
    <property type="project" value="InterPro"/>
</dbReference>
<keyword evidence="2" id="KW-0645">Protease</keyword>
<keyword evidence="5" id="KW-0325">Glycoprotein</keyword>
<dbReference type="AlphaFoldDB" id="A0A158PCH5"/>
<dbReference type="Gene3D" id="3.40.50.1820">
    <property type="entry name" value="alpha/beta hydrolase"/>
    <property type="match status" value="1"/>
</dbReference>
<dbReference type="GO" id="GO:0006508">
    <property type="term" value="P:proteolysis"/>
    <property type="evidence" value="ECO:0007669"/>
    <property type="project" value="UniProtKB-KW"/>
</dbReference>
<dbReference type="InterPro" id="IPR008758">
    <property type="entry name" value="Peptidase_S28"/>
</dbReference>
<sequence length="399" mass="45750">RYFYVGVVSYVQKYTGSPHILSCFFRYFLNIENYKVGSPIFFYTGNEGNLESFAINTGFMWDIAPEFHAAVVFAEHRFYGKTQPYANTSYDTTDKLGYLNSEQALADFLFLGTCDNRKISGKLIAFGGSNGGMLAAWIRIKYPHKVDGAIASSALVFWFLDSQIPADIYDKIVTRSFMAAGCNRKAIEKGWVALRNLAQTAHGRSYLNELFHLEEKSRLASEEGYKFLSNYIKDVFEIMAKVNYPYPSKFLTALPGWPVKEACKFLRNVSHSDQDAARQLFEVVNLYYNYTGTTKTLCANPSFCPRFVAALGDPFGWPWQYCTEMIMPQCSSGWPNDFFWENCPFTVEGEIDECKAWCVSNFSKKKSSRKYVLKSSNYPWRVFFGVQRIFFKVMKLTVN</sequence>
<proteinExistence type="inferred from homology"/>
<dbReference type="WBParaSite" id="ACAC_0001252801-mRNA-1">
    <property type="protein sequence ID" value="ACAC_0001252801-mRNA-1"/>
    <property type="gene ID" value="ACAC_0001252801"/>
</dbReference>
<dbReference type="InterPro" id="IPR042269">
    <property type="entry name" value="Ser_carbopepase_S28_SKS"/>
</dbReference>
<evidence type="ECO:0000256" key="5">
    <source>
        <dbReference type="ARBA" id="ARBA00023180"/>
    </source>
</evidence>
<dbReference type="Pfam" id="PF05577">
    <property type="entry name" value="Peptidase_S28"/>
    <property type="match status" value="1"/>
</dbReference>
<dbReference type="STRING" id="6313.A0A158PCH5"/>
<evidence type="ECO:0000256" key="3">
    <source>
        <dbReference type="ARBA" id="ARBA00022729"/>
    </source>
</evidence>
<dbReference type="SUPFAM" id="SSF53474">
    <property type="entry name" value="alpha/beta-Hydrolases"/>
    <property type="match status" value="1"/>
</dbReference>
<organism evidence="6 7">
    <name type="scientific">Angiostrongylus cantonensis</name>
    <name type="common">Rat lungworm</name>
    <dbReference type="NCBI Taxonomy" id="6313"/>
    <lineage>
        <taxon>Eukaryota</taxon>
        <taxon>Metazoa</taxon>
        <taxon>Ecdysozoa</taxon>
        <taxon>Nematoda</taxon>
        <taxon>Chromadorea</taxon>
        <taxon>Rhabditida</taxon>
        <taxon>Rhabditina</taxon>
        <taxon>Rhabditomorpha</taxon>
        <taxon>Strongyloidea</taxon>
        <taxon>Metastrongylidae</taxon>
        <taxon>Angiostrongylus</taxon>
    </lineage>
</organism>
<evidence type="ECO:0000313" key="6">
    <source>
        <dbReference type="Proteomes" id="UP000035642"/>
    </source>
</evidence>
<evidence type="ECO:0000313" key="7">
    <source>
        <dbReference type="WBParaSite" id="ACAC_0001252801-mRNA-1"/>
    </source>
</evidence>
<accession>A0A158PCH5</accession>
<keyword evidence="6" id="KW-1185">Reference proteome</keyword>
<dbReference type="Proteomes" id="UP000035642">
    <property type="component" value="Unassembled WGS sequence"/>
</dbReference>
<name>A0A158PCH5_ANGCA</name>
<dbReference type="PANTHER" id="PTHR11010:SF38">
    <property type="entry name" value="LYSOSOMAL PRO-X CARBOXYPEPTIDASE"/>
    <property type="match status" value="1"/>
</dbReference>
<keyword evidence="4" id="KW-0378">Hydrolase</keyword>
<dbReference type="InterPro" id="IPR029058">
    <property type="entry name" value="AB_hydrolase_fold"/>
</dbReference>
<evidence type="ECO:0000256" key="2">
    <source>
        <dbReference type="ARBA" id="ARBA00022670"/>
    </source>
</evidence>